<feature type="chain" id="PRO_5022914646" description="DUF1501 domain-containing protein" evidence="1">
    <location>
        <begin position="31"/>
        <end position="397"/>
    </location>
</feature>
<accession>A0A5C6A3Z8</accession>
<reference evidence="2 3" key="1">
    <citation type="submission" date="2019-02" db="EMBL/GenBank/DDBJ databases">
        <title>Deep-cultivation of Planctomycetes and their phenomic and genomic characterization uncovers novel biology.</title>
        <authorList>
            <person name="Wiegand S."/>
            <person name="Jogler M."/>
            <person name="Boedeker C."/>
            <person name="Pinto D."/>
            <person name="Vollmers J."/>
            <person name="Rivas-Marin E."/>
            <person name="Kohn T."/>
            <person name="Peeters S.H."/>
            <person name="Heuer A."/>
            <person name="Rast P."/>
            <person name="Oberbeckmann S."/>
            <person name="Bunk B."/>
            <person name="Jeske O."/>
            <person name="Meyerdierks A."/>
            <person name="Storesund J.E."/>
            <person name="Kallscheuer N."/>
            <person name="Luecker S."/>
            <person name="Lage O.M."/>
            <person name="Pohl T."/>
            <person name="Merkel B.J."/>
            <person name="Hornburger P."/>
            <person name="Mueller R.-W."/>
            <person name="Bruemmer F."/>
            <person name="Labrenz M."/>
            <person name="Spormann A.M."/>
            <person name="Op Den Camp H."/>
            <person name="Overmann J."/>
            <person name="Amann R."/>
            <person name="Jetten M.S.M."/>
            <person name="Mascher T."/>
            <person name="Medema M.H."/>
            <person name="Devos D.P."/>
            <person name="Kaster A.-K."/>
            <person name="Ovreas L."/>
            <person name="Rohde M."/>
            <person name="Galperin M.Y."/>
            <person name="Jogler C."/>
        </authorList>
    </citation>
    <scope>NUCLEOTIDE SEQUENCE [LARGE SCALE GENOMIC DNA]</scope>
    <source>
        <strain evidence="2 3">Pla108</strain>
    </source>
</reference>
<dbReference type="AlphaFoldDB" id="A0A5C6A3Z8"/>
<dbReference type="Proteomes" id="UP000317421">
    <property type="component" value="Unassembled WGS sequence"/>
</dbReference>
<dbReference type="InterPro" id="IPR006311">
    <property type="entry name" value="TAT_signal"/>
</dbReference>
<keyword evidence="1" id="KW-0732">Signal</keyword>
<dbReference type="RefSeq" id="WP_146446524.1">
    <property type="nucleotide sequence ID" value="NZ_SJPR01000007.1"/>
</dbReference>
<dbReference type="OrthoDB" id="9779968at2"/>
<dbReference type="PANTHER" id="PTHR43737">
    <property type="entry name" value="BLL7424 PROTEIN"/>
    <property type="match status" value="1"/>
</dbReference>
<sequence length="397" mass="43282" precursor="true">MFTRRDFLRTTSLVTAAPFVPAFLAKTAQAAPMQVDDRVLVVIQLDGGNDGLNTVVPYGDDGYGRARKALRLKESDLLKIDDHVGLHPRMKGAKELLDDGRLAIVQGVGYPNPDRSHFSSMRIWQAGRRENADREAYGWLGRTLDQSTRNNPASVESDAVYVGADETPFALWGRRASATSLSEAGDLTLDRPTPPLGEAGDQATGIASFVTQQSQSAYAAAEAFARDQRAASASRSAYPTSELVSRLGLVAKLLRSGSRARVYYASQGGYDTHSAQLFTHANLLREFSEALQAFLDDLRTDQLDQRVVVLAFSEFGRRVAENDSKGTDHGAAGPVFVAGTPIKAGLYGDRGDLSKLVDGDVPMQVDFRRLYATLLDRWIDVPSEVVLGTRFEPLPFI</sequence>
<organism evidence="2 3">
    <name type="scientific">Botrimarina colliarenosi</name>
    <dbReference type="NCBI Taxonomy" id="2528001"/>
    <lineage>
        <taxon>Bacteria</taxon>
        <taxon>Pseudomonadati</taxon>
        <taxon>Planctomycetota</taxon>
        <taxon>Planctomycetia</taxon>
        <taxon>Pirellulales</taxon>
        <taxon>Lacipirellulaceae</taxon>
        <taxon>Botrimarina</taxon>
    </lineage>
</organism>
<keyword evidence="3" id="KW-1185">Reference proteome</keyword>
<dbReference type="PANTHER" id="PTHR43737:SF1">
    <property type="entry name" value="DUF1501 DOMAIN-CONTAINING PROTEIN"/>
    <property type="match status" value="1"/>
</dbReference>
<dbReference type="PROSITE" id="PS51318">
    <property type="entry name" value="TAT"/>
    <property type="match status" value="1"/>
</dbReference>
<dbReference type="Pfam" id="PF07394">
    <property type="entry name" value="DUF1501"/>
    <property type="match status" value="1"/>
</dbReference>
<dbReference type="EMBL" id="SJPR01000007">
    <property type="protein sequence ID" value="TWT94136.1"/>
    <property type="molecule type" value="Genomic_DNA"/>
</dbReference>
<proteinExistence type="predicted"/>
<dbReference type="InterPro" id="IPR010869">
    <property type="entry name" value="DUF1501"/>
</dbReference>
<comment type="caution">
    <text evidence="2">The sequence shown here is derived from an EMBL/GenBank/DDBJ whole genome shotgun (WGS) entry which is preliminary data.</text>
</comment>
<evidence type="ECO:0000313" key="2">
    <source>
        <dbReference type="EMBL" id="TWT94136.1"/>
    </source>
</evidence>
<evidence type="ECO:0008006" key="4">
    <source>
        <dbReference type="Google" id="ProtNLM"/>
    </source>
</evidence>
<name>A0A5C6A3Z8_9BACT</name>
<protein>
    <recommendedName>
        <fullName evidence="4">DUF1501 domain-containing protein</fullName>
    </recommendedName>
</protein>
<feature type="signal peptide" evidence="1">
    <location>
        <begin position="1"/>
        <end position="30"/>
    </location>
</feature>
<gene>
    <name evidence="2" type="ORF">Pla108_38480</name>
</gene>
<evidence type="ECO:0000256" key="1">
    <source>
        <dbReference type="SAM" id="SignalP"/>
    </source>
</evidence>
<evidence type="ECO:0000313" key="3">
    <source>
        <dbReference type="Proteomes" id="UP000317421"/>
    </source>
</evidence>